<keyword evidence="16" id="KW-1185">Reference proteome</keyword>
<evidence type="ECO:0000256" key="11">
    <source>
        <dbReference type="ARBA" id="ARBA00023224"/>
    </source>
</evidence>
<dbReference type="Gene3D" id="1.20.1070.10">
    <property type="entry name" value="Rhodopsin 7-helix transmembrane proteins"/>
    <property type="match status" value="1"/>
</dbReference>
<dbReference type="AlphaFoldDB" id="A0AAJ6QRC4"/>
<feature type="transmembrane region" description="Helical" evidence="14">
    <location>
        <begin position="344"/>
        <end position="365"/>
    </location>
</feature>
<feature type="transmembrane region" description="Helical" evidence="14">
    <location>
        <begin position="54"/>
        <end position="81"/>
    </location>
</feature>
<keyword evidence="10" id="KW-0325">Glycoprotein</keyword>
<dbReference type="PANTHER" id="PTHR24248">
    <property type="entry name" value="ADRENERGIC RECEPTOR-RELATED G-PROTEIN COUPLED RECEPTOR"/>
    <property type="match status" value="1"/>
</dbReference>
<dbReference type="PROSITE" id="PS00237">
    <property type="entry name" value="G_PROTEIN_RECEP_F1_1"/>
    <property type="match status" value="1"/>
</dbReference>
<sequence length="425" mass="47395">MLNESGLSPIILPTTVSDVVTTALFSDRKIVPFDYLEEDQSNWTDFWGVFDTEISIGLIAFIKILIILIIVVGNLLVILSIFTHKPLRQVQNLFVVSLASSDVTVGLFVTPFNVIYHLDGKNWVFGILPCKLWLTFDVLCCTSSILNLCAIAIDRHCAINDPLEYVHKRTMGRVLRHIAIVWLISLAVSVPPLVGWNDWHEKDFPGKCELSSEKYYVLFSALSSFYSPLALMCIMYVKIFLSQRKRLRQRAEAAARIPLPSLQPGAAAQPNGEEAAGGPSAGGDSDSGAGPSCSTGSRGGNVAAIDVPDPQPLSRCGAALNVKANFDERQRICLAKERRAARTLGIVVGVFVVCWLPFFLMYVTLPFCTICSIPDMWMNFFVWLGYFNSALNPFIYTYYNQEYRKAFKNILTLKICWDNFTAPFS</sequence>
<feature type="transmembrane region" description="Helical" evidence="14">
    <location>
        <begin position="93"/>
        <end position="112"/>
    </location>
</feature>
<gene>
    <name evidence="17" type="primary">LOC100899498</name>
</gene>
<dbReference type="Pfam" id="PF00001">
    <property type="entry name" value="7tm_1"/>
    <property type="match status" value="1"/>
</dbReference>
<dbReference type="Proteomes" id="UP000694867">
    <property type="component" value="Unplaced"/>
</dbReference>
<evidence type="ECO:0000313" key="17">
    <source>
        <dbReference type="RefSeq" id="XP_003741345.1"/>
    </source>
</evidence>
<dbReference type="PANTHER" id="PTHR24248:SF174">
    <property type="entry name" value="TYRAMINE_OCTOPAMINE RECEPTOR"/>
    <property type="match status" value="1"/>
</dbReference>
<evidence type="ECO:0000256" key="10">
    <source>
        <dbReference type="ARBA" id="ARBA00023180"/>
    </source>
</evidence>
<evidence type="ECO:0000256" key="1">
    <source>
        <dbReference type="ARBA" id="ARBA00004651"/>
    </source>
</evidence>
<dbReference type="GeneID" id="100899498"/>
<dbReference type="GO" id="GO:0004989">
    <property type="term" value="F:octopamine receptor activity"/>
    <property type="evidence" value="ECO:0007669"/>
    <property type="project" value="InterPro"/>
</dbReference>
<evidence type="ECO:0000256" key="12">
    <source>
        <dbReference type="RuleBase" id="RU000688"/>
    </source>
</evidence>
<evidence type="ECO:0000256" key="3">
    <source>
        <dbReference type="ARBA" id="ARBA00022475"/>
    </source>
</evidence>
<keyword evidence="7 14" id="KW-0472">Membrane</keyword>
<evidence type="ECO:0000256" key="4">
    <source>
        <dbReference type="ARBA" id="ARBA00022692"/>
    </source>
</evidence>
<feature type="transmembrane region" description="Helical" evidence="14">
    <location>
        <begin position="377"/>
        <end position="399"/>
    </location>
</feature>
<evidence type="ECO:0000256" key="9">
    <source>
        <dbReference type="ARBA" id="ARBA00023170"/>
    </source>
</evidence>
<feature type="transmembrane region" description="Helical" evidence="14">
    <location>
        <begin position="132"/>
        <end position="153"/>
    </location>
</feature>
<protein>
    <submittedName>
        <fullName evidence="17">Tyramine receptor 1-like</fullName>
    </submittedName>
</protein>
<dbReference type="RefSeq" id="XP_003741345.1">
    <property type="nucleotide sequence ID" value="XM_003741297.1"/>
</dbReference>
<comment type="similarity">
    <text evidence="2 12">Belongs to the G-protein coupled receptor 1 family.</text>
</comment>
<dbReference type="KEGG" id="goe:100899498"/>
<accession>A0AAJ6QRC4</accession>
<evidence type="ECO:0000256" key="6">
    <source>
        <dbReference type="ARBA" id="ARBA00023040"/>
    </source>
</evidence>
<dbReference type="InterPro" id="IPR000276">
    <property type="entry name" value="GPCR_Rhodpsn"/>
</dbReference>
<keyword evidence="5 14" id="KW-1133">Transmembrane helix</keyword>
<keyword evidence="3" id="KW-1003">Cell membrane</keyword>
<feature type="transmembrane region" description="Helical" evidence="14">
    <location>
        <begin position="215"/>
        <end position="241"/>
    </location>
</feature>
<feature type="domain" description="G-protein coupled receptors family 1 profile" evidence="15">
    <location>
        <begin position="73"/>
        <end position="396"/>
    </location>
</feature>
<dbReference type="GO" id="GO:0005886">
    <property type="term" value="C:plasma membrane"/>
    <property type="evidence" value="ECO:0007669"/>
    <property type="project" value="UniProtKB-SubCell"/>
</dbReference>
<dbReference type="FunFam" id="1.20.1070.10:FF:000523">
    <property type="entry name" value="5-hydroxytryptamine receptor 2B"/>
    <property type="match status" value="1"/>
</dbReference>
<feature type="compositionally biased region" description="Low complexity" evidence="13">
    <location>
        <begin position="272"/>
        <end position="292"/>
    </location>
</feature>
<name>A0AAJ6QRC4_9ACAR</name>
<reference evidence="17" key="1">
    <citation type="submission" date="2025-08" db="UniProtKB">
        <authorList>
            <consortium name="RefSeq"/>
        </authorList>
    </citation>
    <scope>IDENTIFICATION</scope>
</reference>
<dbReference type="PRINTS" id="PR00237">
    <property type="entry name" value="GPCRRHODOPSN"/>
</dbReference>
<evidence type="ECO:0000259" key="15">
    <source>
        <dbReference type="PROSITE" id="PS50262"/>
    </source>
</evidence>
<dbReference type="InterPro" id="IPR017452">
    <property type="entry name" value="GPCR_Rhodpsn_7TM"/>
</dbReference>
<evidence type="ECO:0000313" key="16">
    <source>
        <dbReference type="Proteomes" id="UP000694867"/>
    </source>
</evidence>
<dbReference type="PROSITE" id="PS50262">
    <property type="entry name" value="G_PROTEIN_RECEP_F1_2"/>
    <property type="match status" value="1"/>
</dbReference>
<keyword evidence="8" id="KW-1015">Disulfide bond</keyword>
<evidence type="ECO:0000256" key="2">
    <source>
        <dbReference type="ARBA" id="ARBA00010663"/>
    </source>
</evidence>
<keyword evidence="4 12" id="KW-0812">Transmembrane</keyword>
<feature type="transmembrane region" description="Helical" evidence="14">
    <location>
        <begin position="174"/>
        <end position="195"/>
    </location>
</feature>
<evidence type="ECO:0000256" key="13">
    <source>
        <dbReference type="SAM" id="MobiDB-lite"/>
    </source>
</evidence>
<feature type="region of interest" description="Disordered" evidence="13">
    <location>
        <begin position="262"/>
        <end position="297"/>
    </location>
</feature>
<keyword evidence="9 12" id="KW-0675">Receptor</keyword>
<evidence type="ECO:0000256" key="5">
    <source>
        <dbReference type="ARBA" id="ARBA00022989"/>
    </source>
</evidence>
<evidence type="ECO:0000256" key="8">
    <source>
        <dbReference type="ARBA" id="ARBA00023157"/>
    </source>
</evidence>
<dbReference type="PRINTS" id="PR00664">
    <property type="entry name" value="OCTOPAMINER"/>
</dbReference>
<comment type="subcellular location">
    <subcellularLocation>
        <location evidence="1">Cell membrane</location>
        <topology evidence="1">Multi-pass membrane protein</topology>
    </subcellularLocation>
</comment>
<organism evidence="16 17">
    <name type="scientific">Galendromus occidentalis</name>
    <name type="common">western predatory mite</name>
    <dbReference type="NCBI Taxonomy" id="34638"/>
    <lineage>
        <taxon>Eukaryota</taxon>
        <taxon>Metazoa</taxon>
        <taxon>Ecdysozoa</taxon>
        <taxon>Arthropoda</taxon>
        <taxon>Chelicerata</taxon>
        <taxon>Arachnida</taxon>
        <taxon>Acari</taxon>
        <taxon>Parasitiformes</taxon>
        <taxon>Mesostigmata</taxon>
        <taxon>Gamasina</taxon>
        <taxon>Phytoseioidea</taxon>
        <taxon>Phytoseiidae</taxon>
        <taxon>Typhlodrominae</taxon>
        <taxon>Galendromus</taxon>
    </lineage>
</organism>
<evidence type="ECO:0000256" key="14">
    <source>
        <dbReference type="SAM" id="Phobius"/>
    </source>
</evidence>
<dbReference type="SMART" id="SM01381">
    <property type="entry name" value="7TM_GPCR_Srsx"/>
    <property type="match status" value="1"/>
</dbReference>
<keyword evidence="11 12" id="KW-0807">Transducer</keyword>
<proteinExistence type="inferred from homology"/>
<dbReference type="InterPro" id="IPR002002">
    <property type="entry name" value="Octopmn_rcpt"/>
</dbReference>
<dbReference type="SUPFAM" id="SSF81321">
    <property type="entry name" value="Family A G protein-coupled receptor-like"/>
    <property type="match status" value="1"/>
</dbReference>
<keyword evidence="6 12" id="KW-0297">G-protein coupled receptor</keyword>
<evidence type="ECO:0000256" key="7">
    <source>
        <dbReference type="ARBA" id="ARBA00023136"/>
    </source>
</evidence>